<accession>M1DXI3</accession>
<dbReference type="HOGENOM" id="CLU_028647_5_0_1"/>
<dbReference type="AlphaFoldDB" id="M1DXI3"/>
<reference evidence="1" key="2">
    <citation type="submission" date="2015-06" db="UniProtKB">
        <authorList>
            <consortium name="EnsemblPlants"/>
        </authorList>
    </citation>
    <scope>IDENTIFICATION</scope>
    <source>
        <strain evidence="1">DM1-3 516 R44</strain>
    </source>
</reference>
<reference evidence="2" key="1">
    <citation type="journal article" date="2011" name="Nature">
        <title>Genome sequence and analysis of the tuber crop potato.</title>
        <authorList>
            <consortium name="The Potato Genome Sequencing Consortium"/>
        </authorList>
    </citation>
    <scope>NUCLEOTIDE SEQUENCE [LARGE SCALE GENOMIC DNA]</scope>
    <source>
        <strain evidence="2">cv. DM1-3 516 R44</strain>
    </source>
</reference>
<dbReference type="Gramene" id="PGSC0003DMT400096006">
    <property type="protein sequence ID" value="PGSC0003DMT400096006"/>
    <property type="gene ID" value="PGSC0003DMG400045577"/>
</dbReference>
<proteinExistence type="predicted"/>
<name>M1DXI3_SOLTU</name>
<protein>
    <submittedName>
        <fullName evidence="1">Integrase core domain containing protein</fullName>
    </submittedName>
</protein>
<dbReference type="EnsemblPlants" id="PGSC0003DMT400096006">
    <property type="protein sequence ID" value="PGSC0003DMT400096006"/>
    <property type="gene ID" value="PGSC0003DMG400045577"/>
</dbReference>
<dbReference type="PaxDb" id="4113-PGSC0003DMT400096006"/>
<organism evidence="1 2">
    <name type="scientific">Solanum tuberosum</name>
    <name type="common">Potato</name>
    <dbReference type="NCBI Taxonomy" id="4113"/>
    <lineage>
        <taxon>Eukaryota</taxon>
        <taxon>Viridiplantae</taxon>
        <taxon>Streptophyta</taxon>
        <taxon>Embryophyta</taxon>
        <taxon>Tracheophyta</taxon>
        <taxon>Spermatophyta</taxon>
        <taxon>Magnoliopsida</taxon>
        <taxon>eudicotyledons</taxon>
        <taxon>Gunneridae</taxon>
        <taxon>Pentapetalae</taxon>
        <taxon>asterids</taxon>
        <taxon>lamiids</taxon>
        <taxon>Solanales</taxon>
        <taxon>Solanaceae</taxon>
        <taxon>Solanoideae</taxon>
        <taxon>Solaneae</taxon>
        <taxon>Solanum</taxon>
    </lineage>
</organism>
<sequence>MVVGLEVDFVFLLIDEIHERAFKATTTLSFPCLIFQLCGDVGVPVWHCDRLVQATKTLDISIIRDEANVIALRREPEVEVSPLGDDLVEDVEQAPSSSRATPSSGAIAIPLSRVQKLEAQMASLLQLMRPWMQRAIEEFEAKVEKWMESMMEQKIQAIHKRLDAFEE</sequence>
<dbReference type="InParanoid" id="M1DXI3"/>
<evidence type="ECO:0000313" key="1">
    <source>
        <dbReference type="EnsemblPlants" id="PGSC0003DMT400096006"/>
    </source>
</evidence>
<dbReference type="Proteomes" id="UP000011115">
    <property type="component" value="Unassembled WGS sequence"/>
</dbReference>
<keyword evidence="2" id="KW-1185">Reference proteome</keyword>
<evidence type="ECO:0000313" key="2">
    <source>
        <dbReference type="Proteomes" id="UP000011115"/>
    </source>
</evidence>